<evidence type="ECO:0000256" key="1">
    <source>
        <dbReference type="ARBA" id="ARBA00004442"/>
    </source>
</evidence>
<organism evidence="5 6">
    <name type="scientific">Dinghuibacter silviterrae</name>
    <dbReference type="NCBI Taxonomy" id="1539049"/>
    <lineage>
        <taxon>Bacteria</taxon>
        <taxon>Pseudomonadati</taxon>
        <taxon>Bacteroidota</taxon>
        <taxon>Chitinophagia</taxon>
        <taxon>Chitinophagales</taxon>
        <taxon>Chitinophagaceae</taxon>
        <taxon>Dinghuibacter</taxon>
    </lineage>
</organism>
<dbReference type="OrthoDB" id="9804995at2"/>
<evidence type="ECO:0000256" key="2">
    <source>
        <dbReference type="ARBA" id="ARBA00023136"/>
    </source>
</evidence>
<dbReference type="Proteomes" id="UP000294498">
    <property type="component" value="Unassembled WGS sequence"/>
</dbReference>
<dbReference type="SUPFAM" id="SSF56935">
    <property type="entry name" value="Porins"/>
    <property type="match status" value="1"/>
</dbReference>
<dbReference type="InterPro" id="IPR036942">
    <property type="entry name" value="Beta-barrel_TonB_sf"/>
</dbReference>
<dbReference type="Gene3D" id="2.170.130.10">
    <property type="entry name" value="TonB-dependent receptor, plug domain"/>
    <property type="match status" value="1"/>
</dbReference>
<sequence>MTRLLALLLFITGPVSAQTLTQRVRGTVTDPVLQKPIPSATVTLVGENRSVLTDTNGYFSFSGVPLGQHQLRVTHVGFREASDDNLVVEAGRETVLTITLDILPREEQEVVIKADPRKNKPLNEMSLVSARTFSVEETQKYAASVEDPLRMALSFAGVMAPMDGNNDIVIRGNSPVGLLWRMEGVDIPNPNHFANTASSGGGISILSAQLLANSDFLTSAFPAEYGDALSGVFDLHLRKGNDEKHEFSLQAGFLGVEASAEGPMAKGSYLVNYRYSTLSLLGAMGVDLPNGTINYSDLSYNLFFPTKKAGDFSLFGFGGLSTQRTTPKLDSTQWKNQPDRYAERFDGPTGMTGLTHTLHFGARTSLHSVLAYSYTESKLTEDYVEDDYAYERVYSANDQTPKWTLTSTLNHRFGNGNILRAGYSADLIGFNYNQQARKDPGAPLLVQVDASGHVQTVQAFAQWQGRPAPHLLVNAGLHYLELLYNHTWAVEPRASLQWDVSPRTSLSLGYGLHSQIQPLGVYFGQDTTATGAYYRPNSNLGLTRAHHFVLSYNQRLAHDLHFKAELYFQRLFNVPVNAADTNTFSTLNIESSDYVSDPLVNKGSGQNYGLELTLEKYLSHHVYYMVNGSLYQSQYRALDGVLRNTRFNGHYIVNFTGGKDWVQGTHTWGANLRTLWAGGYWNTPVDTLQSSLQGTTIYKQQLAYTQQNPAYFRTDLRVSYTKNQKHHTTTLSLDLQNVTNQKNVYDVEYDQVRKKVVTVYQTGLIPVLNYKIEF</sequence>
<keyword evidence="6" id="KW-1185">Reference proteome</keyword>
<keyword evidence="2" id="KW-0472">Membrane</keyword>
<proteinExistence type="predicted"/>
<protein>
    <submittedName>
        <fullName evidence="5">Outer membrane receptor protein involved in Fe transport</fullName>
    </submittedName>
</protein>
<dbReference type="GO" id="GO:0009279">
    <property type="term" value="C:cell outer membrane"/>
    <property type="evidence" value="ECO:0007669"/>
    <property type="project" value="UniProtKB-SubCell"/>
</dbReference>
<accession>A0A4R8DGZ5</accession>
<dbReference type="Pfam" id="PF13620">
    <property type="entry name" value="CarboxypepD_reg"/>
    <property type="match status" value="1"/>
</dbReference>
<evidence type="ECO:0000256" key="3">
    <source>
        <dbReference type="ARBA" id="ARBA00023237"/>
    </source>
</evidence>
<evidence type="ECO:0000313" key="5">
    <source>
        <dbReference type="EMBL" id="TDW96959.1"/>
    </source>
</evidence>
<dbReference type="InterPro" id="IPR037066">
    <property type="entry name" value="Plug_dom_sf"/>
</dbReference>
<keyword evidence="3" id="KW-0998">Cell outer membrane</keyword>
<reference evidence="5 6" key="1">
    <citation type="submission" date="2019-03" db="EMBL/GenBank/DDBJ databases">
        <title>Genomic Encyclopedia of Type Strains, Phase IV (KMG-IV): sequencing the most valuable type-strain genomes for metagenomic binning, comparative biology and taxonomic classification.</title>
        <authorList>
            <person name="Goeker M."/>
        </authorList>
    </citation>
    <scope>NUCLEOTIDE SEQUENCE [LARGE SCALE GENOMIC DNA]</scope>
    <source>
        <strain evidence="5 6">DSM 100059</strain>
    </source>
</reference>
<evidence type="ECO:0000313" key="6">
    <source>
        <dbReference type="Proteomes" id="UP000294498"/>
    </source>
</evidence>
<dbReference type="EMBL" id="SODV01000002">
    <property type="protein sequence ID" value="TDW96959.1"/>
    <property type="molecule type" value="Genomic_DNA"/>
</dbReference>
<comment type="caution">
    <text evidence="5">The sequence shown here is derived from an EMBL/GenBank/DDBJ whole genome shotgun (WGS) entry which is preliminary data.</text>
</comment>
<evidence type="ECO:0000256" key="4">
    <source>
        <dbReference type="SAM" id="SignalP"/>
    </source>
</evidence>
<feature type="chain" id="PRO_5020341444" evidence="4">
    <location>
        <begin position="18"/>
        <end position="774"/>
    </location>
</feature>
<comment type="subcellular location">
    <subcellularLocation>
        <location evidence="1">Cell outer membrane</location>
    </subcellularLocation>
</comment>
<dbReference type="RefSeq" id="WP_133998329.1">
    <property type="nucleotide sequence ID" value="NZ_SODV01000002.1"/>
</dbReference>
<gene>
    <name evidence="5" type="ORF">EDB95_4795</name>
</gene>
<dbReference type="AlphaFoldDB" id="A0A4R8DGZ5"/>
<dbReference type="Gene3D" id="2.40.170.20">
    <property type="entry name" value="TonB-dependent receptor, beta-barrel domain"/>
    <property type="match status" value="1"/>
</dbReference>
<dbReference type="SUPFAM" id="SSF49464">
    <property type="entry name" value="Carboxypeptidase regulatory domain-like"/>
    <property type="match status" value="1"/>
</dbReference>
<keyword evidence="4" id="KW-0732">Signal</keyword>
<feature type="signal peptide" evidence="4">
    <location>
        <begin position="1"/>
        <end position="17"/>
    </location>
</feature>
<dbReference type="InterPro" id="IPR008969">
    <property type="entry name" value="CarboxyPept-like_regulatory"/>
</dbReference>
<name>A0A4R8DGZ5_9BACT</name>
<keyword evidence="5" id="KW-0675">Receptor</keyword>
<dbReference type="Gene3D" id="2.60.40.1120">
    <property type="entry name" value="Carboxypeptidase-like, regulatory domain"/>
    <property type="match status" value="1"/>
</dbReference>